<dbReference type="Proteomes" id="UP000295710">
    <property type="component" value="Unassembled WGS sequence"/>
</dbReference>
<dbReference type="EMBL" id="SMMX01000020">
    <property type="protein sequence ID" value="TDA20494.1"/>
    <property type="molecule type" value="Genomic_DNA"/>
</dbReference>
<dbReference type="Pfam" id="PF01381">
    <property type="entry name" value="HTH_3"/>
    <property type="match status" value="1"/>
</dbReference>
<dbReference type="InterPro" id="IPR001387">
    <property type="entry name" value="Cro/C1-type_HTH"/>
</dbReference>
<dbReference type="SUPFAM" id="SSF52980">
    <property type="entry name" value="Restriction endonuclease-like"/>
    <property type="match status" value="1"/>
</dbReference>
<evidence type="ECO:0000313" key="2">
    <source>
        <dbReference type="EMBL" id="TDA20494.1"/>
    </source>
</evidence>
<dbReference type="PANTHER" id="PTHR34107:SF4">
    <property type="entry name" value="SLL1222 PROTEIN"/>
    <property type="match status" value="1"/>
</dbReference>
<evidence type="ECO:0000259" key="1">
    <source>
        <dbReference type="PROSITE" id="PS50943"/>
    </source>
</evidence>
<dbReference type="Pfam" id="PF05685">
    <property type="entry name" value="Uma2"/>
    <property type="match status" value="1"/>
</dbReference>
<dbReference type="Gene3D" id="3.90.1570.10">
    <property type="entry name" value="tt1808, chain A"/>
    <property type="match status" value="1"/>
</dbReference>
<dbReference type="CDD" id="cd06260">
    <property type="entry name" value="DUF820-like"/>
    <property type="match status" value="1"/>
</dbReference>
<dbReference type="InterPro" id="IPR008538">
    <property type="entry name" value="Uma2"/>
</dbReference>
<dbReference type="SMART" id="SM00530">
    <property type="entry name" value="HTH_XRE"/>
    <property type="match status" value="1"/>
</dbReference>
<dbReference type="PANTHER" id="PTHR34107">
    <property type="entry name" value="SLL0198 PROTEIN-RELATED"/>
    <property type="match status" value="1"/>
</dbReference>
<dbReference type="Gene3D" id="1.10.260.40">
    <property type="entry name" value="lambda repressor-like DNA-binding domains"/>
    <property type="match status" value="1"/>
</dbReference>
<dbReference type="GO" id="GO:0003677">
    <property type="term" value="F:DNA binding"/>
    <property type="evidence" value="ECO:0007669"/>
    <property type="project" value="InterPro"/>
</dbReference>
<organism evidence="2 3">
    <name type="scientific">Extibacter muris</name>
    <dbReference type="NCBI Taxonomy" id="1796622"/>
    <lineage>
        <taxon>Bacteria</taxon>
        <taxon>Bacillati</taxon>
        <taxon>Bacillota</taxon>
        <taxon>Clostridia</taxon>
        <taxon>Lachnospirales</taxon>
        <taxon>Lachnospiraceae</taxon>
        <taxon>Extibacter</taxon>
    </lineage>
</organism>
<dbReference type="InterPro" id="IPR010982">
    <property type="entry name" value="Lambda_DNA-bd_dom_sf"/>
</dbReference>
<dbReference type="SUPFAM" id="SSF47413">
    <property type="entry name" value="lambda repressor-like DNA-binding domains"/>
    <property type="match status" value="1"/>
</dbReference>
<protein>
    <submittedName>
        <fullName evidence="2">Helix-turn-helix domain-containing protein</fullName>
    </submittedName>
</protein>
<dbReference type="PROSITE" id="PS50943">
    <property type="entry name" value="HTH_CROC1"/>
    <property type="match status" value="1"/>
</dbReference>
<feature type="domain" description="HTH cro/C1-type" evidence="1">
    <location>
        <begin position="6"/>
        <end position="60"/>
    </location>
</feature>
<name>A0A4R4FA34_9FIRM</name>
<proteinExistence type="predicted"/>
<dbReference type="AlphaFoldDB" id="A0A4R4FA34"/>
<keyword evidence="3" id="KW-1185">Reference proteome</keyword>
<dbReference type="RefSeq" id="WP_132280541.1">
    <property type="nucleotide sequence ID" value="NZ_JAOBST010000045.1"/>
</dbReference>
<sequence>MNLQQMKYYKHKKGYSYAQLSELSGVPLGTIQKIFSGETKSPRHATLVALEKVLAPRDEADMLREPAVWYHSGKDKYTLEDYYALPDDQRAELIDGMLFTMAAPSLMHQMISMEASYKIKDFIRRQKGNCVVLAAPADVQLDCDEHTMVEPDIVIVCDRDKLTDRCIMGAPDFILEILSPATRQKDMFLKLTKYRNAGVQEYWMVDLEKARVIAYFFEEDEIPVIYGLGESIPVKIFGGELKIDFSEAEQSQRVPESSQ</sequence>
<dbReference type="CDD" id="cd00093">
    <property type="entry name" value="HTH_XRE"/>
    <property type="match status" value="1"/>
</dbReference>
<dbReference type="InterPro" id="IPR012296">
    <property type="entry name" value="Nuclease_put_TT1808"/>
</dbReference>
<dbReference type="InterPro" id="IPR011335">
    <property type="entry name" value="Restrct_endonuc-II-like"/>
</dbReference>
<accession>A0A4R4FA34</accession>
<comment type="caution">
    <text evidence="2">The sequence shown here is derived from an EMBL/GenBank/DDBJ whole genome shotgun (WGS) entry which is preliminary data.</text>
</comment>
<reference evidence="2 3" key="1">
    <citation type="journal article" date="2016" name="Nat. Microbiol.">
        <title>The Mouse Intestinal Bacterial Collection (miBC) provides host-specific insight into cultured diversity and functional potential of the gut microbiota.</title>
        <authorList>
            <person name="Lagkouvardos I."/>
            <person name="Pukall R."/>
            <person name="Abt B."/>
            <person name="Foesel B.U."/>
            <person name="Meier-Kolthoff J.P."/>
            <person name="Kumar N."/>
            <person name="Bresciani A."/>
            <person name="Martinez I."/>
            <person name="Just S."/>
            <person name="Ziegler C."/>
            <person name="Brugiroux S."/>
            <person name="Garzetti D."/>
            <person name="Wenning M."/>
            <person name="Bui T.P."/>
            <person name="Wang J."/>
            <person name="Hugenholtz F."/>
            <person name="Plugge C.M."/>
            <person name="Peterson D.A."/>
            <person name="Hornef M.W."/>
            <person name="Baines J.F."/>
            <person name="Smidt H."/>
            <person name="Walter J."/>
            <person name="Kristiansen K."/>
            <person name="Nielsen H.B."/>
            <person name="Haller D."/>
            <person name="Overmann J."/>
            <person name="Stecher B."/>
            <person name="Clavel T."/>
        </authorList>
    </citation>
    <scope>NUCLEOTIDE SEQUENCE [LARGE SCALE GENOMIC DNA]</scope>
    <source>
        <strain evidence="2 3">DSM 28560</strain>
    </source>
</reference>
<evidence type="ECO:0000313" key="3">
    <source>
        <dbReference type="Proteomes" id="UP000295710"/>
    </source>
</evidence>
<gene>
    <name evidence="2" type="ORF">E1963_16885</name>
</gene>